<comment type="caution">
    <text evidence="1">The sequence shown here is derived from an EMBL/GenBank/DDBJ whole genome shotgun (WGS) entry which is preliminary data.</text>
</comment>
<accession>A0AAW0LFL6</accession>
<evidence type="ECO:0000313" key="1">
    <source>
        <dbReference type="EMBL" id="KAK7849704.1"/>
    </source>
</evidence>
<gene>
    <name evidence="1" type="ORF">CFP56_002443</name>
</gene>
<dbReference type="AlphaFoldDB" id="A0AAW0LFL6"/>
<dbReference type="EMBL" id="PKMF04000109">
    <property type="protein sequence ID" value="KAK7849704.1"/>
    <property type="molecule type" value="Genomic_DNA"/>
</dbReference>
<name>A0AAW0LFL6_QUESU</name>
<organism evidence="1 2">
    <name type="scientific">Quercus suber</name>
    <name type="common">Cork oak</name>
    <dbReference type="NCBI Taxonomy" id="58331"/>
    <lineage>
        <taxon>Eukaryota</taxon>
        <taxon>Viridiplantae</taxon>
        <taxon>Streptophyta</taxon>
        <taxon>Embryophyta</taxon>
        <taxon>Tracheophyta</taxon>
        <taxon>Spermatophyta</taxon>
        <taxon>Magnoliopsida</taxon>
        <taxon>eudicotyledons</taxon>
        <taxon>Gunneridae</taxon>
        <taxon>Pentapetalae</taxon>
        <taxon>rosids</taxon>
        <taxon>fabids</taxon>
        <taxon>Fagales</taxon>
        <taxon>Fagaceae</taxon>
        <taxon>Quercus</taxon>
    </lineage>
</organism>
<protein>
    <submittedName>
        <fullName evidence="1">Uncharacterized protein</fullName>
    </submittedName>
</protein>
<proteinExistence type="predicted"/>
<reference evidence="1 2" key="1">
    <citation type="journal article" date="2018" name="Sci. Data">
        <title>The draft genome sequence of cork oak.</title>
        <authorList>
            <person name="Ramos A.M."/>
            <person name="Usie A."/>
            <person name="Barbosa P."/>
            <person name="Barros P.M."/>
            <person name="Capote T."/>
            <person name="Chaves I."/>
            <person name="Simoes F."/>
            <person name="Abreu I."/>
            <person name="Carrasquinho I."/>
            <person name="Faro C."/>
            <person name="Guimaraes J.B."/>
            <person name="Mendonca D."/>
            <person name="Nobrega F."/>
            <person name="Rodrigues L."/>
            <person name="Saibo N.J.M."/>
            <person name="Varela M.C."/>
            <person name="Egas C."/>
            <person name="Matos J."/>
            <person name="Miguel C.M."/>
            <person name="Oliveira M.M."/>
            <person name="Ricardo C.P."/>
            <person name="Goncalves S."/>
        </authorList>
    </citation>
    <scope>NUCLEOTIDE SEQUENCE [LARGE SCALE GENOMIC DNA]</scope>
    <source>
        <strain evidence="2">cv. HL8</strain>
    </source>
</reference>
<keyword evidence="2" id="KW-1185">Reference proteome</keyword>
<sequence length="87" mass="9960">MLHGESSLPEPKELGFFIGKKSALSSKNQSSSTNEITVTMVIWFGDQWNLRIDNKGLQNDQFLIKFVVNPPFKEEELQMPKESFTIL</sequence>
<dbReference type="Proteomes" id="UP000237347">
    <property type="component" value="Unassembled WGS sequence"/>
</dbReference>
<evidence type="ECO:0000313" key="2">
    <source>
        <dbReference type="Proteomes" id="UP000237347"/>
    </source>
</evidence>